<dbReference type="InterPro" id="IPR036691">
    <property type="entry name" value="Endo/exonu/phosph_ase_sf"/>
</dbReference>
<feature type="region of interest" description="Disordered" evidence="1">
    <location>
        <begin position="534"/>
        <end position="553"/>
    </location>
</feature>
<dbReference type="Gene3D" id="3.60.10.10">
    <property type="entry name" value="Endonuclease/exonuclease/phosphatase"/>
    <property type="match status" value="1"/>
</dbReference>
<dbReference type="PANTHER" id="PTHR19446">
    <property type="entry name" value="REVERSE TRANSCRIPTASES"/>
    <property type="match status" value="1"/>
</dbReference>
<organism evidence="2">
    <name type="scientific">Scylla olivacea</name>
    <name type="common">Orange mud crab</name>
    <name type="synonym">Cancer olivacea</name>
    <dbReference type="NCBI Taxonomy" id="85551"/>
    <lineage>
        <taxon>Eukaryota</taxon>
        <taxon>Metazoa</taxon>
        <taxon>Ecdysozoa</taxon>
        <taxon>Arthropoda</taxon>
        <taxon>Crustacea</taxon>
        <taxon>Multicrustacea</taxon>
        <taxon>Malacostraca</taxon>
        <taxon>Eumalacostraca</taxon>
        <taxon>Eucarida</taxon>
        <taxon>Decapoda</taxon>
        <taxon>Pleocyemata</taxon>
        <taxon>Brachyura</taxon>
        <taxon>Eubrachyura</taxon>
        <taxon>Portunoidea</taxon>
        <taxon>Portunidae</taxon>
        <taxon>Portuninae</taxon>
        <taxon>Scylla</taxon>
    </lineage>
</organism>
<dbReference type="AlphaFoldDB" id="A0A0P4W7R8"/>
<sequence>MYPQRVSELKIISWNVNGIYTKLEKQNVLNVLTQYDIISLLEVKTSLPVQIPGYISYRGAVVGSAERGGVVVCLRNSLSRWVHSVDVSNGDQVWMRLRNVPGVLLCFGYIPPSDSPYFSSFSFASIQEKMYSCHAEVGYLIVGDMNARFGSAVRGLLTHLYPPHNETLSYPIIADDVNVSNANAELLSSLCADNNLVVINNLKTPCKHFVGEKTFRKGQEWVSELDTCVSSLDLLNFIDDFRVLQQSGLPSDHAPVSVTITSPRVNLDQILEGALALGDHSALHTQVAKRTRSKKPVRFTDINIEGFGNAIADITINLEDDVDIVAETLSNELYKCAERCRNGVRQVGNSVDNMGKWERILQDKDDGRVWKAIDWKGNFDVSAHVNENSPSDEIFKEHFEKVLNPQQINSDNDISTDVQIPILDDPITPAEICDQIKKMKVDKACGPDGVSPGIFSLLPAHLILTIATLFNNVFLNALYPQSWTRAKIFAIFKKGDRMNPDNYRSNSVANVIAKLYDTVLYQKLYRRLYQSSHRVGSSPGRRRNRAATNTLLH</sequence>
<proteinExistence type="predicted"/>
<dbReference type="SUPFAM" id="SSF56219">
    <property type="entry name" value="DNase I-like"/>
    <property type="match status" value="1"/>
</dbReference>
<reference evidence="2" key="1">
    <citation type="submission" date="2015-09" db="EMBL/GenBank/DDBJ databases">
        <title>Scylla olivacea transcriptome.</title>
        <authorList>
            <person name="Ikhwanuddin M."/>
        </authorList>
    </citation>
    <scope>NUCLEOTIDE SEQUENCE</scope>
</reference>
<name>A0A0P4W7R8_SCYOL</name>
<accession>A0A0P4W7R8</accession>
<evidence type="ECO:0008006" key="3">
    <source>
        <dbReference type="Google" id="ProtNLM"/>
    </source>
</evidence>
<protein>
    <recommendedName>
        <fullName evidence="3">Endonuclease/exonuclease/phosphatase domain-containing protein</fullName>
    </recommendedName>
</protein>
<evidence type="ECO:0000256" key="1">
    <source>
        <dbReference type="SAM" id="MobiDB-lite"/>
    </source>
</evidence>
<dbReference type="EMBL" id="GDRN01108950">
    <property type="protein sequence ID" value="JAI57147.1"/>
    <property type="molecule type" value="Transcribed_RNA"/>
</dbReference>
<evidence type="ECO:0000313" key="2">
    <source>
        <dbReference type="EMBL" id="JAI57147.1"/>
    </source>
</evidence>